<dbReference type="SUPFAM" id="SSF53098">
    <property type="entry name" value="Ribonuclease H-like"/>
    <property type="match status" value="1"/>
</dbReference>
<gene>
    <name evidence="3" type="ORF">FCI23_45085</name>
</gene>
<dbReference type="Gene3D" id="3.30.420.10">
    <property type="entry name" value="Ribonuclease H-like superfamily/Ribonuclease H"/>
    <property type="match status" value="1"/>
</dbReference>
<sequence>MTPLPEPESVLSGDTRSLRAGAVRRLLDLQDRGELTSGDIALAARSFRVLTKTVRRWMDNARTHDGTYTPARRASFTLTEDMHIFITEWGGNITAAYDELVADHQLGQPPPSLATFHRAVVRELSPGQRAALRGGEAARRRYDVYGQRPLGVRNAAWETDHVEASVWVNVDGERRKPYITWFVDCATCAICGVAITPHTASSESIMAAVRDAVLTGGHHRPFGGKPRLVRVDRGRDFLSDVVDQAIGTLGTRLVVLPPRSPHLKGTVEALNGAVKKRLFRRLPGYSHTPAAKGDKGRFRWDTADLMPYDRFVDVVLQWIEWWNHDHTMRRLGNRTPAQAWWDDPTPIEAVPPEELHTFTIKRKGNPLKITSKGVRWKGAHYIADWMNGNGGGSTLVDLRHMPHHFDQVELYVAGTDTYLGPADRVGSKDRDKDRAVARSRRREAEYYADKAKKAHRAATVRFAATSEPAPLKPLTKPSTRRQAVHRPHGLDTSPLSAQALPDFAEPSQSSSRWTTPQPSPEAAPASPPPDSDEP</sequence>
<evidence type="ECO:0000256" key="1">
    <source>
        <dbReference type="SAM" id="MobiDB-lite"/>
    </source>
</evidence>
<accession>A0A4U0RVM8</accession>
<proteinExistence type="predicted"/>
<keyword evidence="4" id="KW-1185">Reference proteome</keyword>
<evidence type="ECO:0000259" key="2">
    <source>
        <dbReference type="PROSITE" id="PS50994"/>
    </source>
</evidence>
<feature type="domain" description="Integrase catalytic" evidence="2">
    <location>
        <begin position="145"/>
        <end position="344"/>
    </location>
</feature>
<protein>
    <submittedName>
        <fullName evidence="3">Transposase family protein</fullName>
    </submittedName>
</protein>
<feature type="compositionally biased region" description="Pro residues" evidence="1">
    <location>
        <begin position="517"/>
        <end position="534"/>
    </location>
</feature>
<organism evidence="3 4">
    <name type="scientific">Actinacidiphila oryziradicis</name>
    <dbReference type="NCBI Taxonomy" id="2571141"/>
    <lineage>
        <taxon>Bacteria</taxon>
        <taxon>Bacillati</taxon>
        <taxon>Actinomycetota</taxon>
        <taxon>Actinomycetes</taxon>
        <taxon>Kitasatosporales</taxon>
        <taxon>Streptomycetaceae</taxon>
        <taxon>Actinacidiphila</taxon>
    </lineage>
</organism>
<feature type="compositionally biased region" description="Basic and acidic residues" evidence="1">
    <location>
        <begin position="425"/>
        <end position="451"/>
    </location>
</feature>
<dbReference type="InterPro" id="IPR012337">
    <property type="entry name" value="RNaseH-like_sf"/>
</dbReference>
<feature type="compositionally biased region" description="Basic residues" evidence="1">
    <location>
        <begin position="478"/>
        <end position="487"/>
    </location>
</feature>
<comment type="caution">
    <text evidence="3">The sequence shown here is derived from an EMBL/GenBank/DDBJ whole genome shotgun (WGS) entry which is preliminary data.</text>
</comment>
<dbReference type="AlphaFoldDB" id="A0A4U0RVM8"/>
<feature type="region of interest" description="Disordered" evidence="1">
    <location>
        <begin position="421"/>
        <end position="534"/>
    </location>
</feature>
<feature type="compositionally biased region" description="Polar residues" evidence="1">
    <location>
        <begin position="506"/>
        <end position="516"/>
    </location>
</feature>
<dbReference type="RefSeq" id="WP_136729845.1">
    <property type="nucleotide sequence ID" value="NZ_SUMC01000101.1"/>
</dbReference>
<evidence type="ECO:0000313" key="3">
    <source>
        <dbReference type="EMBL" id="TJZ99592.1"/>
    </source>
</evidence>
<evidence type="ECO:0000313" key="4">
    <source>
        <dbReference type="Proteomes" id="UP000305778"/>
    </source>
</evidence>
<name>A0A4U0RVM8_9ACTN</name>
<dbReference type="InterPro" id="IPR036397">
    <property type="entry name" value="RNaseH_sf"/>
</dbReference>
<dbReference type="PROSITE" id="PS50994">
    <property type="entry name" value="INTEGRASE"/>
    <property type="match status" value="1"/>
</dbReference>
<dbReference type="InterPro" id="IPR001584">
    <property type="entry name" value="Integrase_cat-core"/>
</dbReference>
<dbReference type="GO" id="GO:0015074">
    <property type="term" value="P:DNA integration"/>
    <property type="evidence" value="ECO:0007669"/>
    <property type="project" value="InterPro"/>
</dbReference>
<reference evidence="3 4" key="1">
    <citation type="submission" date="2019-04" db="EMBL/GenBank/DDBJ databases">
        <title>Streptomyces oryziradicis sp. nov., a novel actinomycete isolated from rhizosphere soil of rice (Oryza sativa L.).</title>
        <authorList>
            <person name="Li C."/>
        </authorList>
    </citation>
    <scope>NUCLEOTIDE SEQUENCE [LARGE SCALE GENOMIC DNA]</scope>
    <source>
        <strain evidence="3 4">NEAU-C40</strain>
    </source>
</reference>
<dbReference type="Proteomes" id="UP000305778">
    <property type="component" value="Unassembled WGS sequence"/>
</dbReference>
<dbReference type="EMBL" id="SUMC01000101">
    <property type="protein sequence ID" value="TJZ99592.1"/>
    <property type="molecule type" value="Genomic_DNA"/>
</dbReference>
<dbReference type="GO" id="GO:0003676">
    <property type="term" value="F:nucleic acid binding"/>
    <property type="evidence" value="ECO:0007669"/>
    <property type="project" value="InterPro"/>
</dbReference>
<dbReference type="OrthoDB" id="4516419at2"/>